<evidence type="ECO:0000313" key="2">
    <source>
        <dbReference type="EMBL" id="CEM19261.1"/>
    </source>
</evidence>
<protein>
    <submittedName>
        <fullName evidence="2">Uncharacterized protein</fullName>
    </submittedName>
</protein>
<gene>
    <name evidence="2" type="ORF">Cvel_19009</name>
</gene>
<name>A0A0G4FWN2_9ALVE</name>
<reference evidence="2" key="1">
    <citation type="submission" date="2014-11" db="EMBL/GenBank/DDBJ databases">
        <authorList>
            <person name="Otto D Thomas"/>
            <person name="Naeem Raeece"/>
        </authorList>
    </citation>
    <scope>NUCLEOTIDE SEQUENCE</scope>
</reference>
<sequence length="156" mass="17291">MCGDKVIFTPHRAKTAKKTEELPGKRGWYISRPSPHAVRVLEIWGEGPNDFTVQTVHPVDVHQSRKGTLATWGYEGVDEATRLLLAGVTDTGLEPQAEEGVWVSPEAQEREGEENAEQLKEEKRGMEKGEDEDSSDSSDDDFLLLLQAANAKRGSM</sequence>
<dbReference type="VEuPathDB" id="CryptoDB:Cvel_19009"/>
<proteinExistence type="predicted"/>
<organism evidence="2">
    <name type="scientific">Chromera velia CCMP2878</name>
    <dbReference type="NCBI Taxonomy" id="1169474"/>
    <lineage>
        <taxon>Eukaryota</taxon>
        <taxon>Sar</taxon>
        <taxon>Alveolata</taxon>
        <taxon>Colpodellida</taxon>
        <taxon>Chromeraceae</taxon>
        <taxon>Chromera</taxon>
    </lineage>
</organism>
<dbReference type="AlphaFoldDB" id="A0A0G4FWN2"/>
<accession>A0A0G4FWN2</accession>
<feature type="compositionally biased region" description="Basic and acidic residues" evidence="1">
    <location>
        <begin position="117"/>
        <end position="128"/>
    </location>
</feature>
<dbReference type="PhylomeDB" id="A0A0G4FWN2"/>
<feature type="compositionally biased region" description="Acidic residues" evidence="1">
    <location>
        <begin position="129"/>
        <end position="142"/>
    </location>
</feature>
<dbReference type="EMBL" id="CDMZ01000672">
    <property type="protein sequence ID" value="CEM19261.1"/>
    <property type="molecule type" value="Genomic_DNA"/>
</dbReference>
<evidence type="ECO:0000256" key="1">
    <source>
        <dbReference type="SAM" id="MobiDB-lite"/>
    </source>
</evidence>
<feature type="region of interest" description="Disordered" evidence="1">
    <location>
        <begin position="94"/>
        <end position="156"/>
    </location>
</feature>